<dbReference type="RefSeq" id="WP_006521844.1">
    <property type="nucleotide sequence ID" value="NC_021184.1"/>
</dbReference>
<sequence length="103" mass="11528">MSNNNEQKPDLVFRLESLESQIKVLGEAVSKLQKDCQWYRKKITQLEGQLAGYQMRGSEKRNVGSGKCNGLGYLRGGAQRDRCTIKGEFACTNCGECGKHINK</sequence>
<feature type="coiled-coil region" evidence="1">
    <location>
        <begin position="15"/>
        <end position="49"/>
    </location>
</feature>
<dbReference type="AlphaFoldDB" id="R4KFX8"/>
<reference evidence="2 3" key="1">
    <citation type="submission" date="2012-01" db="EMBL/GenBank/DDBJ databases">
        <title>Complete sequence of Desulfotomaculum gibsoniae DSM 7213.</title>
        <authorList>
            <consortium name="US DOE Joint Genome Institute"/>
            <person name="Lucas S."/>
            <person name="Han J."/>
            <person name="Lapidus A."/>
            <person name="Cheng J.-F."/>
            <person name="Goodwin L."/>
            <person name="Pitluck S."/>
            <person name="Peters L."/>
            <person name="Ovchinnikova G."/>
            <person name="Teshima H."/>
            <person name="Detter J.C."/>
            <person name="Han C."/>
            <person name="Tapia R."/>
            <person name="Land M."/>
            <person name="Hauser L."/>
            <person name="Kyrpides N."/>
            <person name="Ivanova N."/>
            <person name="Pagani I."/>
            <person name="Parshina S."/>
            <person name="Plugge C."/>
            <person name="Muyzer G."/>
            <person name="Kuever J."/>
            <person name="Ivanova A."/>
            <person name="Nazina T."/>
            <person name="Klenk H.-P."/>
            <person name="Brambilla E."/>
            <person name="Spring S."/>
            <person name="Stams A.F."/>
            <person name="Woyke T."/>
        </authorList>
    </citation>
    <scope>NUCLEOTIDE SEQUENCE [LARGE SCALE GENOMIC DNA]</scope>
    <source>
        <strain evidence="2 3">DSM 7213</strain>
    </source>
</reference>
<dbReference type="Proteomes" id="UP000013520">
    <property type="component" value="Chromosome"/>
</dbReference>
<organism evidence="2 3">
    <name type="scientific">Desulfoscipio gibsoniae DSM 7213</name>
    <dbReference type="NCBI Taxonomy" id="767817"/>
    <lineage>
        <taxon>Bacteria</taxon>
        <taxon>Bacillati</taxon>
        <taxon>Bacillota</taxon>
        <taxon>Clostridia</taxon>
        <taxon>Eubacteriales</taxon>
        <taxon>Desulfallaceae</taxon>
        <taxon>Desulfoscipio</taxon>
    </lineage>
</organism>
<dbReference type="EMBL" id="CP003273">
    <property type="protein sequence ID" value="AGL02113.1"/>
    <property type="molecule type" value="Genomic_DNA"/>
</dbReference>
<keyword evidence="1" id="KW-0175">Coiled coil</keyword>
<proteinExistence type="predicted"/>
<protein>
    <submittedName>
        <fullName evidence="2">Uncharacterized protein</fullName>
    </submittedName>
</protein>
<evidence type="ECO:0000256" key="1">
    <source>
        <dbReference type="SAM" id="Coils"/>
    </source>
</evidence>
<gene>
    <name evidence="2" type="ORF">Desgi_2709</name>
</gene>
<name>R4KFX8_9FIRM</name>
<evidence type="ECO:0000313" key="3">
    <source>
        <dbReference type="Proteomes" id="UP000013520"/>
    </source>
</evidence>
<evidence type="ECO:0000313" key="2">
    <source>
        <dbReference type="EMBL" id="AGL02113.1"/>
    </source>
</evidence>
<dbReference type="HOGENOM" id="CLU_2259204_0_0_9"/>
<keyword evidence="3" id="KW-1185">Reference proteome</keyword>
<accession>R4KFX8</accession>
<dbReference type="KEGG" id="dgi:Desgi_2709"/>